<proteinExistence type="inferred from homology"/>
<evidence type="ECO:0000256" key="5">
    <source>
        <dbReference type="ARBA" id="ARBA00022737"/>
    </source>
</evidence>
<dbReference type="EMBL" id="CAMPGE010010388">
    <property type="protein sequence ID" value="CAI2369237.1"/>
    <property type="molecule type" value="Genomic_DNA"/>
</dbReference>
<feature type="transmembrane region" description="Helical" evidence="10">
    <location>
        <begin position="285"/>
        <end position="306"/>
    </location>
</feature>
<dbReference type="PANTHER" id="PTHR45618">
    <property type="entry name" value="MITOCHONDRIAL DICARBOXYLATE CARRIER-RELATED"/>
    <property type="match status" value="1"/>
</dbReference>
<feature type="transmembrane region" description="Helical" evidence="10">
    <location>
        <begin position="221"/>
        <end position="241"/>
    </location>
</feature>
<evidence type="ECO:0000256" key="8">
    <source>
        <dbReference type="PROSITE-ProRule" id="PRU00282"/>
    </source>
</evidence>
<comment type="similarity">
    <text evidence="2 9">Belongs to the mitochondrial carrier (TC 2.A.29) family.</text>
</comment>
<organism evidence="11 12">
    <name type="scientific">Euplotes crassus</name>
    <dbReference type="NCBI Taxonomy" id="5936"/>
    <lineage>
        <taxon>Eukaryota</taxon>
        <taxon>Sar</taxon>
        <taxon>Alveolata</taxon>
        <taxon>Ciliophora</taxon>
        <taxon>Intramacronucleata</taxon>
        <taxon>Spirotrichea</taxon>
        <taxon>Hypotrichia</taxon>
        <taxon>Euplotida</taxon>
        <taxon>Euplotidae</taxon>
        <taxon>Moneuplotes</taxon>
    </lineage>
</organism>
<comment type="caution">
    <text evidence="11">The sequence shown here is derived from an EMBL/GenBank/DDBJ whole genome shotgun (WGS) entry which is preliminary data.</text>
</comment>
<keyword evidence="12" id="KW-1185">Reference proteome</keyword>
<keyword evidence="4 8" id="KW-0812">Transmembrane</keyword>
<dbReference type="InterPro" id="IPR023395">
    <property type="entry name" value="MCP_dom_sf"/>
</dbReference>
<keyword evidence="3 9" id="KW-0813">Transport</keyword>
<feature type="transmembrane region" description="Helical" evidence="10">
    <location>
        <begin position="90"/>
        <end position="109"/>
    </location>
</feature>
<evidence type="ECO:0000256" key="9">
    <source>
        <dbReference type="RuleBase" id="RU000488"/>
    </source>
</evidence>
<feature type="transmembrane region" description="Helical" evidence="10">
    <location>
        <begin position="21"/>
        <end position="39"/>
    </location>
</feature>
<keyword evidence="5" id="KW-0677">Repeat</keyword>
<comment type="subcellular location">
    <subcellularLocation>
        <location evidence="1">Membrane</location>
        <topology evidence="1">Multi-pass membrane protein</topology>
    </subcellularLocation>
</comment>
<dbReference type="GO" id="GO:0016020">
    <property type="term" value="C:membrane"/>
    <property type="evidence" value="ECO:0007669"/>
    <property type="project" value="UniProtKB-SubCell"/>
</dbReference>
<dbReference type="AlphaFoldDB" id="A0AAD1XF64"/>
<dbReference type="Gene3D" id="1.50.40.10">
    <property type="entry name" value="Mitochondrial carrier domain"/>
    <property type="match status" value="1"/>
</dbReference>
<name>A0AAD1XF64_EUPCR</name>
<dbReference type="Pfam" id="PF00153">
    <property type="entry name" value="Mito_carr"/>
    <property type="match status" value="3"/>
</dbReference>
<sequence>MPTQQEIEYYRNKHQRMNKERFFAANILALVTHAVTQPLDLIKVRSQMLQEGRTFYGLGTQRGSNPFAIFREINKSGGSYKTWFTSYEGFFARTFAYTTARISCYLWFFDRLNKDPRRYARPDRQAMAGIAGGLVAGILTNPIEIVYARMQVDDLYPKGYKRGYKTFYEGFMKTAQEGALFRGALANGLRIAGLITGAYALHDWVKENFYYFLGPIMLNRILATLVASGVATVASMPFDTLRMRLYTQRPLPNGKWPYGGLTDCLTKIMQYEGNIKNHGNLQALYAGYLSYFGRFFVIALVSQYLLDFYEAGSFTPELWVPGSYMRTPNIAFNPYDPYTLTGYKAYVNNKTMDAAEDAEASLPHDVKLKYV</sequence>
<gene>
    <name evidence="11" type="ORF">ECRASSUSDP1_LOCUS10535</name>
</gene>
<dbReference type="InterPro" id="IPR050391">
    <property type="entry name" value="Mito_Metabolite_Transporter"/>
</dbReference>
<evidence type="ECO:0000256" key="2">
    <source>
        <dbReference type="ARBA" id="ARBA00006375"/>
    </source>
</evidence>
<feature type="repeat" description="Solcar" evidence="8">
    <location>
        <begin position="124"/>
        <end position="208"/>
    </location>
</feature>
<dbReference type="Proteomes" id="UP001295684">
    <property type="component" value="Unassembled WGS sequence"/>
</dbReference>
<accession>A0AAD1XF64</accession>
<reference evidence="11" key="1">
    <citation type="submission" date="2023-07" db="EMBL/GenBank/DDBJ databases">
        <authorList>
            <consortium name="AG Swart"/>
            <person name="Singh M."/>
            <person name="Singh A."/>
            <person name="Seah K."/>
            <person name="Emmerich C."/>
        </authorList>
    </citation>
    <scope>NUCLEOTIDE SEQUENCE</scope>
    <source>
        <strain evidence="11">DP1</strain>
    </source>
</reference>
<evidence type="ECO:0000256" key="1">
    <source>
        <dbReference type="ARBA" id="ARBA00004141"/>
    </source>
</evidence>
<feature type="transmembrane region" description="Helical" evidence="10">
    <location>
        <begin position="179"/>
        <end position="201"/>
    </location>
</feature>
<evidence type="ECO:0000313" key="12">
    <source>
        <dbReference type="Proteomes" id="UP001295684"/>
    </source>
</evidence>
<keyword evidence="7 8" id="KW-0472">Membrane</keyword>
<dbReference type="SUPFAM" id="SSF103506">
    <property type="entry name" value="Mitochondrial carrier"/>
    <property type="match status" value="1"/>
</dbReference>
<evidence type="ECO:0000256" key="7">
    <source>
        <dbReference type="ARBA" id="ARBA00023136"/>
    </source>
</evidence>
<evidence type="ECO:0000256" key="6">
    <source>
        <dbReference type="ARBA" id="ARBA00022989"/>
    </source>
</evidence>
<dbReference type="PROSITE" id="PS50920">
    <property type="entry name" value="SOLCAR"/>
    <property type="match status" value="2"/>
</dbReference>
<protein>
    <submittedName>
        <fullName evidence="11">Uncharacterized protein</fullName>
    </submittedName>
</protein>
<evidence type="ECO:0000256" key="4">
    <source>
        <dbReference type="ARBA" id="ARBA00022692"/>
    </source>
</evidence>
<dbReference type="InterPro" id="IPR018108">
    <property type="entry name" value="MCP_transmembrane"/>
</dbReference>
<evidence type="ECO:0000256" key="10">
    <source>
        <dbReference type="SAM" id="Phobius"/>
    </source>
</evidence>
<evidence type="ECO:0000313" key="11">
    <source>
        <dbReference type="EMBL" id="CAI2369237.1"/>
    </source>
</evidence>
<keyword evidence="6 10" id="KW-1133">Transmembrane helix</keyword>
<feature type="repeat" description="Solcar" evidence="8">
    <location>
        <begin position="215"/>
        <end position="305"/>
    </location>
</feature>
<evidence type="ECO:0000256" key="3">
    <source>
        <dbReference type="ARBA" id="ARBA00022448"/>
    </source>
</evidence>